<accession>A0A4P6YU97</accession>
<feature type="compositionally biased region" description="Basic and acidic residues" evidence="1">
    <location>
        <begin position="53"/>
        <end position="64"/>
    </location>
</feature>
<dbReference type="EMBL" id="CP037940">
    <property type="protein sequence ID" value="QBO36273.1"/>
    <property type="molecule type" value="Genomic_DNA"/>
</dbReference>
<gene>
    <name evidence="2" type="ORF">EQG49_07260</name>
</gene>
<dbReference type="KEGG" id="wei:EQG49_07260"/>
<evidence type="ECO:0000313" key="3">
    <source>
        <dbReference type="Proteomes" id="UP000292886"/>
    </source>
</evidence>
<sequence>MKTAEEMYQYTRENKLGYNLNILGPWLQKKHFQVIEDALLDHEEVISAFVGRHRPEGGENRPNGDETDQTPHAKRHSVSYFGTEGFYGYAITTEQRIIYAHWSPFHHDATNIPLSNLNNVNPDTGFIWGAVKVETFGDSFSVFWTKSVVRKIAKLIQQGVSDSKDGYMDGVTNSMRTKNVNNGAPRDLYAELEQGKKALDNGLITQAEYDQLKQRLLNE</sequence>
<protein>
    <submittedName>
        <fullName evidence="2">SHOCT domain-containing protein</fullName>
    </submittedName>
</protein>
<dbReference type="RefSeq" id="WP_133363350.1">
    <property type="nucleotide sequence ID" value="NZ_CP037940.1"/>
</dbReference>
<feature type="region of interest" description="Disordered" evidence="1">
    <location>
        <begin position="51"/>
        <end position="75"/>
    </location>
</feature>
<evidence type="ECO:0000256" key="1">
    <source>
        <dbReference type="SAM" id="MobiDB-lite"/>
    </source>
</evidence>
<keyword evidence="3" id="KW-1185">Reference proteome</keyword>
<reference evidence="3" key="1">
    <citation type="submission" date="2019-03" db="EMBL/GenBank/DDBJ databases">
        <title>Weissella sp. 26KH-42 Genome sequencing.</title>
        <authorList>
            <person name="Heo J."/>
            <person name="Kim S.-J."/>
            <person name="Kim J.-S."/>
            <person name="Hong S.-B."/>
            <person name="Kwon S.-W."/>
        </authorList>
    </citation>
    <scope>NUCLEOTIDE SEQUENCE [LARGE SCALE GENOMIC DNA]</scope>
    <source>
        <strain evidence="3">26KH-42</strain>
    </source>
</reference>
<dbReference type="AlphaFoldDB" id="A0A4P6YU97"/>
<evidence type="ECO:0000313" key="2">
    <source>
        <dbReference type="EMBL" id="QBO36273.1"/>
    </source>
</evidence>
<organism evidence="2 3">
    <name type="scientific">Periweissella cryptocerci</name>
    <dbReference type="NCBI Taxonomy" id="2506420"/>
    <lineage>
        <taxon>Bacteria</taxon>
        <taxon>Bacillati</taxon>
        <taxon>Bacillota</taxon>
        <taxon>Bacilli</taxon>
        <taxon>Lactobacillales</taxon>
        <taxon>Lactobacillaceae</taxon>
        <taxon>Periweissella</taxon>
    </lineage>
</organism>
<name>A0A4P6YU97_9LACO</name>
<dbReference type="OrthoDB" id="2241476at2"/>
<dbReference type="Proteomes" id="UP000292886">
    <property type="component" value="Chromosome"/>
</dbReference>
<proteinExistence type="predicted"/>